<dbReference type="Pfam" id="PF02954">
    <property type="entry name" value="HTH_8"/>
    <property type="match status" value="1"/>
</dbReference>
<keyword evidence="6" id="KW-0597">Phosphoprotein</keyword>
<name>A0A554VKW8_9FLAO</name>
<evidence type="ECO:0000256" key="4">
    <source>
        <dbReference type="ARBA" id="ARBA00023125"/>
    </source>
</evidence>
<feature type="domain" description="Response regulatory" evidence="8">
    <location>
        <begin position="5"/>
        <end position="124"/>
    </location>
</feature>
<evidence type="ECO:0000256" key="1">
    <source>
        <dbReference type="ARBA" id="ARBA00022741"/>
    </source>
</evidence>
<dbReference type="InterPro" id="IPR058031">
    <property type="entry name" value="AAA_lid_NorR"/>
</dbReference>
<evidence type="ECO:0000256" key="5">
    <source>
        <dbReference type="ARBA" id="ARBA00023163"/>
    </source>
</evidence>
<dbReference type="PRINTS" id="PR01590">
    <property type="entry name" value="HTHFIS"/>
</dbReference>
<sequence>MQDAKILIIDDNKSLLSALEILLQFEYKHIETISNPNQIPSLPNLSDFDIALLDMNFSAGVNTGNEGLFWLKEIKKKAPLTSVIMMTAYGAIDLAVRALKEGATDFILKPWNNEKLLATIKSAYLLRKSLKEVQELKQKESHLKQVINQDGNYIIGNSKALTSVLNLVRKVAKTDVNVLITGENGTGKELIARELHRMSSRKNEVFIGVDMGSISETLFESELFGHTKGAFTDAKEDRAGKFEAADNGSLFLDEIGNLSLQTQAKLLSAIQNRTIVRVGSNKSIPVNIRLVCATNCNLNQMVEEGIFREDLLYRINTIHIEVPPLRERDKDILVLADFYLKKYATKYGKPSLRINTSAEEKLLGYRWPGNVRELQHTIERAVILCEGNVLKPTDFLLSTTIGISLDKGPETLDEMEQLMIAKALDKHNGNYSAAASELGISRQTLYNKIKKSEK</sequence>
<evidence type="ECO:0000256" key="2">
    <source>
        <dbReference type="ARBA" id="ARBA00022840"/>
    </source>
</evidence>
<dbReference type="SUPFAM" id="SSF52172">
    <property type="entry name" value="CheY-like"/>
    <property type="match status" value="1"/>
</dbReference>
<dbReference type="Pfam" id="PF00072">
    <property type="entry name" value="Response_reg"/>
    <property type="match status" value="1"/>
</dbReference>
<dbReference type="Gene3D" id="3.40.50.2300">
    <property type="match status" value="1"/>
</dbReference>
<dbReference type="GO" id="GO:0006355">
    <property type="term" value="P:regulation of DNA-templated transcription"/>
    <property type="evidence" value="ECO:0007669"/>
    <property type="project" value="InterPro"/>
</dbReference>
<keyword evidence="4" id="KW-0238">DNA-binding</keyword>
<dbReference type="Pfam" id="PF25601">
    <property type="entry name" value="AAA_lid_14"/>
    <property type="match status" value="1"/>
</dbReference>
<keyword evidence="2" id="KW-0067">ATP-binding</keyword>
<dbReference type="Gene3D" id="3.40.50.300">
    <property type="entry name" value="P-loop containing nucleotide triphosphate hydrolases"/>
    <property type="match status" value="1"/>
</dbReference>
<organism evidence="9 10">
    <name type="scientific">Aquimarina algiphila</name>
    <dbReference type="NCBI Taxonomy" id="2047982"/>
    <lineage>
        <taxon>Bacteria</taxon>
        <taxon>Pseudomonadati</taxon>
        <taxon>Bacteroidota</taxon>
        <taxon>Flavobacteriia</taxon>
        <taxon>Flavobacteriales</taxon>
        <taxon>Flavobacteriaceae</taxon>
        <taxon>Aquimarina</taxon>
    </lineage>
</organism>
<accession>A0A554VKW8</accession>
<feature type="modified residue" description="4-aspartylphosphate" evidence="6">
    <location>
        <position position="54"/>
    </location>
</feature>
<dbReference type="PROSITE" id="PS00688">
    <property type="entry name" value="SIGMA54_INTERACT_3"/>
    <property type="match status" value="1"/>
</dbReference>
<gene>
    <name evidence="9" type="ORF">FOF46_11285</name>
</gene>
<dbReference type="InterPro" id="IPR002078">
    <property type="entry name" value="Sigma_54_int"/>
</dbReference>
<proteinExistence type="predicted"/>
<evidence type="ECO:0000313" key="10">
    <source>
        <dbReference type="Proteomes" id="UP000318833"/>
    </source>
</evidence>
<evidence type="ECO:0000259" key="7">
    <source>
        <dbReference type="PROSITE" id="PS50045"/>
    </source>
</evidence>
<dbReference type="InterPro" id="IPR027417">
    <property type="entry name" value="P-loop_NTPase"/>
</dbReference>
<dbReference type="RefSeq" id="WP_109436021.1">
    <property type="nucleotide sequence ID" value="NZ_CANLFO010000003.1"/>
</dbReference>
<dbReference type="SUPFAM" id="SSF52540">
    <property type="entry name" value="P-loop containing nucleoside triphosphate hydrolases"/>
    <property type="match status" value="1"/>
</dbReference>
<reference evidence="9 10" key="1">
    <citation type="submission" date="2019-07" db="EMBL/GenBank/DDBJ databases">
        <title>The draft genome sequence of Aquimarina algiphila M91.</title>
        <authorList>
            <person name="Meng X."/>
        </authorList>
    </citation>
    <scope>NUCLEOTIDE SEQUENCE [LARGE SCALE GENOMIC DNA]</scope>
    <source>
        <strain evidence="9 10">M91</strain>
    </source>
</reference>
<dbReference type="SUPFAM" id="SSF46689">
    <property type="entry name" value="Homeodomain-like"/>
    <property type="match status" value="1"/>
</dbReference>
<dbReference type="Proteomes" id="UP000318833">
    <property type="component" value="Unassembled WGS sequence"/>
</dbReference>
<dbReference type="FunFam" id="3.40.50.300:FF:000006">
    <property type="entry name" value="DNA-binding transcriptional regulator NtrC"/>
    <property type="match status" value="1"/>
</dbReference>
<dbReference type="Gene3D" id="1.10.10.60">
    <property type="entry name" value="Homeodomain-like"/>
    <property type="match status" value="1"/>
</dbReference>
<evidence type="ECO:0000313" key="9">
    <source>
        <dbReference type="EMBL" id="TSE08722.1"/>
    </source>
</evidence>
<dbReference type="PANTHER" id="PTHR32071">
    <property type="entry name" value="TRANSCRIPTIONAL REGULATORY PROTEIN"/>
    <property type="match status" value="1"/>
</dbReference>
<dbReference type="PROSITE" id="PS00676">
    <property type="entry name" value="SIGMA54_INTERACT_2"/>
    <property type="match status" value="1"/>
</dbReference>
<dbReference type="PROSITE" id="PS50045">
    <property type="entry name" value="SIGMA54_INTERACT_4"/>
    <property type="match status" value="1"/>
</dbReference>
<evidence type="ECO:0000259" key="8">
    <source>
        <dbReference type="PROSITE" id="PS50110"/>
    </source>
</evidence>
<dbReference type="PROSITE" id="PS50110">
    <property type="entry name" value="RESPONSE_REGULATORY"/>
    <property type="match status" value="1"/>
</dbReference>
<dbReference type="InterPro" id="IPR002197">
    <property type="entry name" value="HTH_Fis"/>
</dbReference>
<dbReference type="GO" id="GO:0005524">
    <property type="term" value="F:ATP binding"/>
    <property type="evidence" value="ECO:0007669"/>
    <property type="project" value="UniProtKB-KW"/>
</dbReference>
<dbReference type="InterPro" id="IPR025943">
    <property type="entry name" value="Sigma_54_int_dom_ATP-bd_2"/>
</dbReference>
<dbReference type="AlphaFoldDB" id="A0A554VKW8"/>
<dbReference type="Pfam" id="PF00158">
    <property type="entry name" value="Sigma54_activat"/>
    <property type="match status" value="1"/>
</dbReference>
<dbReference type="InterPro" id="IPR009057">
    <property type="entry name" value="Homeodomain-like_sf"/>
</dbReference>
<keyword evidence="1" id="KW-0547">Nucleotide-binding</keyword>
<dbReference type="InterPro" id="IPR025944">
    <property type="entry name" value="Sigma_54_int_dom_CS"/>
</dbReference>
<dbReference type="PANTHER" id="PTHR32071:SF113">
    <property type="entry name" value="ALGINATE BIOSYNTHESIS TRANSCRIPTIONAL REGULATORY PROTEIN ALGB"/>
    <property type="match status" value="1"/>
</dbReference>
<dbReference type="InterPro" id="IPR001789">
    <property type="entry name" value="Sig_transdc_resp-reg_receiver"/>
</dbReference>
<dbReference type="InterPro" id="IPR011006">
    <property type="entry name" value="CheY-like_superfamily"/>
</dbReference>
<dbReference type="InterPro" id="IPR003593">
    <property type="entry name" value="AAA+_ATPase"/>
</dbReference>
<keyword evidence="10" id="KW-1185">Reference proteome</keyword>
<keyword evidence="5" id="KW-0804">Transcription</keyword>
<dbReference type="CDD" id="cd00009">
    <property type="entry name" value="AAA"/>
    <property type="match status" value="1"/>
</dbReference>
<evidence type="ECO:0000256" key="6">
    <source>
        <dbReference type="PROSITE-ProRule" id="PRU00169"/>
    </source>
</evidence>
<dbReference type="OrthoDB" id="5401077at2"/>
<comment type="caution">
    <text evidence="9">The sequence shown here is derived from an EMBL/GenBank/DDBJ whole genome shotgun (WGS) entry which is preliminary data.</text>
</comment>
<dbReference type="SMART" id="SM00382">
    <property type="entry name" value="AAA"/>
    <property type="match status" value="1"/>
</dbReference>
<dbReference type="EMBL" id="VLNR01000020">
    <property type="protein sequence ID" value="TSE08722.1"/>
    <property type="molecule type" value="Genomic_DNA"/>
</dbReference>
<protein>
    <submittedName>
        <fullName evidence="9">Sigma-54-dependent Fis family transcriptional regulator</fullName>
    </submittedName>
</protein>
<dbReference type="SMART" id="SM00448">
    <property type="entry name" value="REC"/>
    <property type="match status" value="1"/>
</dbReference>
<evidence type="ECO:0000256" key="3">
    <source>
        <dbReference type="ARBA" id="ARBA00023015"/>
    </source>
</evidence>
<dbReference type="GO" id="GO:0043565">
    <property type="term" value="F:sequence-specific DNA binding"/>
    <property type="evidence" value="ECO:0007669"/>
    <property type="project" value="InterPro"/>
</dbReference>
<feature type="domain" description="Sigma-54 factor interaction" evidence="7">
    <location>
        <begin position="154"/>
        <end position="383"/>
    </location>
</feature>
<keyword evidence="3" id="KW-0805">Transcription regulation</keyword>
<dbReference type="GO" id="GO:0000160">
    <property type="term" value="P:phosphorelay signal transduction system"/>
    <property type="evidence" value="ECO:0007669"/>
    <property type="project" value="InterPro"/>
</dbReference>
<dbReference type="Gene3D" id="1.10.8.60">
    <property type="match status" value="1"/>
</dbReference>